<gene>
    <name evidence="2" type="ORF">F4694_004547</name>
</gene>
<protein>
    <recommendedName>
        <fullName evidence="1">NERD domain-containing protein</fullName>
    </recommendedName>
</protein>
<dbReference type="AlphaFoldDB" id="A0A852TFP6"/>
<dbReference type="EMBL" id="JACCBX010000010">
    <property type="protein sequence ID" value="NYE07730.1"/>
    <property type="molecule type" value="Genomic_DNA"/>
</dbReference>
<evidence type="ECO:0000313" key="2">
    <source>
        <dbReference type="EMBL" id="NYE07730.1"/>
    </source>
</evidence>
<evidence type="ECO:0000313" key="3">
    <source>
        <dbReference type="Proteomes" id="UP000548423"/>
    </source>
</evidence>
<feature type="domain" description="NERD" evidence="1">
    <location>
        <begin position="37"/>
        <end position="148"/>
    </location>
</feature>
<name>A0A852TFP6_9BACI</name>
<dbReference type="PROSITE" id="PS50965">
    <property type="entry name" value="NERD"/>
    <property type="match status" value="1"/>
</dbReference>
<reference evidence="3" key="1">
    <citation type="submission" date="2020-07" db="EMBL/GenBank/DDBJ databases">
        <authorList>
            <person name="Partida-Martinez L."/>
            <person name="Huntemann M."/>
            <person name="Clum A."/>
            <person name="Wang J."/>
            <person name="Palaniappan K."/>
            <person name="Ritter S."/>
            <person name="Chen I.-M."/>
            <person name="Stamatis D."/>
            <person name="Reddy T."/>
            <person name="O'Malley R."/>
            <person name="Daum C."/>
            <person name="Shapiro N."/>
            <person name="Ivanova N."/>
            <person name="Kyrpides N."/>
            <person name="Woyke T."/>
        </authorList>
    </citation>
    <scope>NUCLEOTIDE SEQUENCE [LARGE SCALE GENOMIC DNA]</scope>
    <source>
        <strain evidence="3">AT2.8</strain>
    </source>
</reference>
<organism evidence="2 3">
    <name type="scientific">Neobacillus niacini</name>
    <dbReference type="NCBI Taxonomy" id="86668"/>
    <lineage>
        <taxon>Bacteria</taxon>
        <taxon>Bacillati</taxon>
        <taxon>Bacillota</taxon>
        <taxon>Bacilli</taxon>
        <taxon>Bacillales</taxon>
        <taxon>Bacillaceae</taxon>
        <taxon>Neobacillus</taxon>
    </lineage>
</organism>
<comment type="caution">
    <text evidence="2">The sequence shown here is derived from an EMBL/GenBank/DDBJ whole genome shotgun (WGS) entry which is preliminary data.</text>
</comment>
<accession>A0A852TFP6</accession>
<reference evidence="3" key="2">
    <citation type="submission" date="2020-08" db="EMBL/GenBank/DDBJ databases">
        <title>The Agave Microbiome: Exploring the role of microbial communities in plant adaptations to desert environments.</title>
        <authorList>
            <person name="Partida-Martinez L.P."/>
        </authorList>
    </citation>
    <scope>NUCLEOTIDE SEQUENCE [LARGE SCALE GENOMIC DNA]</scope>
    <source>
        <strain evidence="3">AT2.8</strain>
    </source>
</reference>
<proteinExistence type="predicted"/>
<dbReference type="InterPro" id="IPR011528">
    <property type="entry name" value="NERD"/>
</dbReference>
<dbReference type="Pfam" id="PF08378">
    <property type="entry name" value="NERD"/>
    <property type="match status" value="1"/>
</dbReference>
<sequence length="306" mass="35927">MFKKERPIPPELVKLRILNYRTKLTEKEKLQLSNKEKGYAGELEFDCLIRDLDTLVINELLLEFGETFFQIDTLIIFYGRIYLIDIKYYEGEYCYEDGLFKTIAGSEKKDPMLQLNRCHSELRQLLQKYRYNYPIDAFLVFNNPQFTLYQPSPNPQIILPTQVNSFIKKLYKMPSKLSDVHHKLADLLVSLHKTENPYVRLPKYDYDTVVKGITCGSCHSFDVSVSRTKIACKDCGCEERMEAAVLRHVEELLKLFPDIKITTNLVFEWCKVVTPKKKIRKILLKHFILKGHGKYSYFVDDSKNPI</sequence>
<evidence type="ECO:0000259" key="1">
    <source>
        <dbReference type="PROSITE" id="PS50965"/>
    </source>
</evidence>
<dbReference type="Proteomes" id="UP000548423">
    <property type="component" value="Unassembled WGS sequence"/>
</dbReference>